<evidence type="ECO:0000313" key="4">
    <source>
        <dbReference type="EMBL" id="AKN37057.1"/>
    </source>
</evidence>
<dbReference type="AlphaFoldDB" id="A0A0H3ZRI5"/>
<sequence>MVFEIAMIKRPPKEEHNLSVIFEKINALHPDKLGMYINYHQPVDSKGRYLPFDEFQYRVDSGLEVDLAWAITKISRKPQYMKLLALGDDGVRCNFMLTPTIQKAISHADRHTTTGSLEWMSSKIGEKNHFEYLLNDLIEDEAISSSQLEGAATTTVIAKDMLKRKRKPRTPDERMILGNFKMMKFAWENRKQPLSIDLILDMHREGTEDIDNDEYTPGSFRRTDDIAVVDAEGEAVHIPPLANNIEERLERVIEWTNACHDDADGSKYIHPLVKAISLHFSIGYEHPFRDGNGRVARSLFYWYMFKNDYAAFRYIAISTLLKAAPVKYGKSYLYTETDNMDLTYFVEYQCGVILRAIGKFKDCYAKSLNEIEAFNSWIWDSGLYKKLSEKQKVVFQVAKSGSAKYFTAANVKDNLDCSYNTASTVLNGLVALGVFGKEKNGREWLFFMRDKKDIQKNCRI</sequence>
<dbReference type="PANTHER" id="PTHR13504:SF38">
    <property type="entry name" value="FIDO DOMAIN-CONTAINING PROTEIN"/>
    <property type="match status" value="1"/>
</dbReference>
<keyword evidence="2" id="KW-0067">ATP-binding</keyword>
<dbReference type="InterPro" id="IPR036597">
    <property type="entry name" value="Fido-like_dom_sf"/>
</dbReference>
<evidence type="ECO:0000256" key="2">
    <source>
        <dbReference type="PIRSR" id="PIRSR640198-2"/>
    </source>
</evidence>
<dbReference type="SUPFAM" id="SSF140931">
    <property type="entry name" value="Fic-like"/>
    <property type="match status" value="1"/>
</dbReference>
<dbReference type="PANTHER" id="PTHR13504">
    <property type="entry name" value="FIDO DOMAIN-CONTAINING PROTEIN DDB_G0283145"/>
    <property type="match status" value="1"/>
</dbReference>
<keyword evidence="2" id="KW-0547">Nucleotide-binding</keyword>
<protein>
    <recommendedName>
        <fullName evidence="3">Fido domain-containing protein</fullName>
    </recommendedName>
</protein>
<proteinExistence type="predicted"/>
<feature type="active site" evidence="1">
    <location>
        <position position="286"/>
    </location>
</feature>
<dbReference type="Pfam" id="PF02661">
    <property type="entry name" value="Fic"/>
    <property type="match status" value="1"/>
</dbReference>
<dbReference type="Gene3D" id="1.10.3290.10">
    <property type="entry name" value="Fido-like domain"/>
    <property type="match status" value="1"/>
</dbReference>
<feature type="binding site" evidence="2">
    <location>
        <begin position="228"/>
        <end position="237"/>
    </location>
    <ligand>
        <name>ATP</name>
        <dbReference type="ChEBI" id="CHEBI:30616"/>
    </ligand>
</feature>
<accession>A0A0H3ZRI5</accession>
<dbReference type="PROSITE" id="PS51459">
    <property type="entry name" value="FIDO"/>
    <property type="match status" value="1"/>
</dbReference>
<feature type="domain" description="Fido" evidence="3">
    <location>
        <begin position="194"/>
        <end position="348"/>
    </location>
</feature>
<dbReference type="EMBL" id="KP795522">
    <property type="protein sequence ID" value="AKN37057.1"/>
    <property type="molecule type" value="Genomic_DNA"/>
</dbReference>
<evidence type="ECO:0000259" key="3">
    <source>
        <dbReference type="PROSITE" id="PS51459"/>
    </source>
</evidence>
<organism evidence="4">
    <name type="scientific">Vibrio cyclitrophicus</name>
    <dbReference type="NCBI Taxonomy" id="47951"/>
    <lineage>
        <taxon>Bacteria</taxon>
        <taxon>Pseudomonadati</taxon>
        <taxon>Pseudomonadota</taxon>
        <taxon>Gammaproteobacteria</taxon>
        <taxon>Vibrionales</taxon>
        <taxon>Vibrionaceae</taxon>
        <taxon>Vibrio</taxon>
    </lineage>
</organism>
<dbReference type="GO" id="GO:0005524">
    <property type="term" value="F:ATP binding"/>
    <property type="evidence" value="ECO:0007669"/>
    <property type="project" value="UniProtKB-KW"/>
</dbReference>
<evidence type="ECO:0000256" key="1">
    <source>
        <dbReference type="PIRSR" id="PIRSR640198-1"/>
    </source>
</evidence>
<name>A0A0H3ZRI5_9VIBR</name>
<feature type="binding site" evidence="2">
    <location>
        <begin position="290"/>
        <end position="297"/>
    </location>
    <ligand>
        <name>ATP</name>
        <dbReference type="ChEBI" id="CHEBI:30616"/>
    </ligand>
</feature>
<dbReference type="InterPro" id="IPR040198">
    <property type="entry name" value="Fido_containing"/>
</dbReference>
<reference evidence="4" key="1">
    <citation type="journal article" date="2015" name="MBio">
        <title>Eco-Evolutionary Dynamics of Episomes among Ecologically Cohesive Bacterial Populations.</title>
        <authorList>
            <person name="Xue H."/>
            <person name="Cordero O.X."/>
            <person name="Camas F.M."/>
            <person name="Trimble W."/>
            <person name="Meyer F."/>
            <person name="Guglielmini J."/>
            <person name="Rocha E.P."/>
            <person name="Polz M.F."/>
        </authorList>
    </citation>
    <scope>NUCLEOTIDE SEQUENCE</scope>
    <source>
        <strain evidence="4">FF_61</strain>
    </source>
</reference>
<dbReference type="InterPro" id="IPR003812">
    <property type="entry name" value="Fido"/>
</dbReference>